<reference evidence="1 2" key="1">
    <citation type="submission" date="2014-04" db="EMBL/GenBank/DDBJ databases">
        <title>Evolutionary Origins and Diversification of the Mycorrhizal Mutualists.</title>
        <authorList>
            <consortium name="DOE Joint Genome Institute"/>
            <consortium name="Mycorrhizal Genomics Consortium"/>
            <person name="Kohler A."/>
            <person name="Kuo A."/>
            <person name="Nagy L.G."/>
            <person name="Floudas D."/>
            <person name="Copeland A."/>
            <person name="Barry K.W."/>
            <person name="Cichocki N."/>
            <person name="Veneault-Fourrey C."/>
            <person name="LaButti K."/>
            <person name="Lindquist E.A."/>
            <person name="Lipzen A."/>
            <person name="Lundell T."/>
            <person name="Morin E."/>
            <person name="Murat C."/>
            <person name="Riley R."/>
            <person name="Ohm R."/>
            <person name="Sun H."/>
            <person name="Tunlid A."/>
            <person name="Henrissat B."/>
            <person name="Grigoriev I.V."/>
            <person name="Hibbett D.S."/>
            <person name="Martin F."/>
        </authorList>
    </citation>
    <scope>NUCLEOTIDE SEQUENCE [LARGE SCALE GENOMIC DNA]</scope>
    <source>
        <strain evidence="1 2">MD-312</strain>
    </source>
</reference>
<accession>A0A0C9VY49</accession>
<dbReference type="Proteomes" id="UP000053820">
    <property type="component" value="Unassembled WGS sequence"/>
</dbReference>
<organism evidence="1 2">
    <name type="scientific">Hydnomerulius pinastri MD-312</name>
    <dbReference type="NCBI Taxonomy" id="994086"/>
    <lineage>
        <taxon>Eukaryota</taxon>
        <taxon>Fungi</taxon>
        <taxon>Dikarya</taxon>
        <taxon>Basidiomycota</taxon>
        <taxon>Agaricomycotina</taxon>
        <taxon>Agaricomycetes</taxon>
        <taxon>Agaricomycetidae</taxon>
        <taxon>Boletales</taxon>
        <taxon>Boletales incertae sedis</taxon>
        <taxon>Leucogyrophana</taxon>
    </lineage>
</organism>
<evidence type="ECO:0000313" key="1">
    <source>
        <dbReference type="EMBL" id="KIJ58303.1"/>
    </source>
</evidence>
<dbReference type="HOGENOM" id="CLU_604197_0_0_1"/>
<name>A0A0C9VY49_9AGAM</name>
<keyword evidence="2" id="KW-1185">Reference proteome</keyword>
<dbReference type="AlphaFoldDB" id="A0A0C9VY49"/>
<dbReference type="EMBL" id="KN839956">
    <property type="protein sequence ID" value="KIJ58303.1"/>
    <property type="molecule type" value="Genomic_DNA"/>
</dbReference>
<proteinExistence type="predicted"/>
<protein>
    <submittedName>
        <fullName evidence="1">Uncharacterized protein</fullName>
    </submittedName>
</protein>
<gene>
    <name evidence="1" type="ORF">HYDPIDRAFT_34308</name>
</gene>
<sequence length="453" mass="50609">MQSHEFEFLLRSPTAIAQPPPNAELSELEQPDTTGLGLVWSPSQMFDSFLALPDEHFDSDTAANAGEPVALTPAAPLPIEEAVPPGDTVDFFPDFTRCLVVANVVANKALKHVWRSPTQPMIAIDHRSQAITDPVVNTLKNNKQSPIHQVVSQLRLPATCLAPLFEVAQEVLNQWENQQEFGQGFAAAVELAWNISRPPGNLSDRELDDELKDFERRVATTLNHQYFLQDGPNCGPFYSDDARKVIPLLRAALAAKQEYARDFLQHPTQCGKSENLLYVTTFWRDMDIGVVVNHPEAKALTVKIINSFKAFRNNMKFVVGFKSNSSLDVSRFRTPVKYSILVAQNAFPPIPETELQSQLLINQASLAFCHRKELQEDGSFKIHYFAQSFIFDGVYDYFVGSNPALRPALVKALDSELLPLCPMAFVIVTVSLYSLSYSLLIFNMPLDVIPPTF</sequence>
<evidence type="ECO:0000313" key="2">
    <source>
        <dbReference type="Proteomes" id="UP000053820"/>
    </source>
</evidence>